<dbReference type="Gene3D" id="3.20.20.80">
    <property type="entry name" value="Glycosidases"/>
    <property type="match status" value="1"/>
</dbReference>
<dbReference type="RefSeq" id="WP_379753818.1">
    <property type="nucleotide sequence ID" value="NZ_JBHSYB010000010.1"/>
</dbReference>
<reference evidence="2" key="1">
    <citation type="journal article" date="2019" name="Int. J. Syst. Evol. Microbiol.">
        <title>The Global Catalogue of Microorganisms (GCM) 10K type strain sequencing project: providing services to taxonomists for standard genome sequencing and annotation.</title>
        <authorList>
            <consortium name="The Broad Institute Genomics Platform"/>
            <consortium name="The Broad Institute Genome Sequencing Center for Infectious Disease"/>
            <person name="Wu L."/>
            <person name="Ma J."/>
        </authorList>
    </citation>
    <scope>NUCLEOTIDE SEQUENCE [LARGE SCALE GENOMIC DNA]</scope>
    <source>
        <strain evidence="2">CECT 7649</strain>
    </source>
</reference>
<keyword evidence="2" id="KW-1185">Reference proteome</keyword>
<protein>
    <submittedName>
        <fullName evidence="1">T9SS C-terminal target domain-containing protein</fullName>
    </submittedName>
</protein>
<dbReference type="SUPFAM" id="SSF51445">
    <property type="entry name" value="(Trans)glycosidases"/>
    <property type="match status" value="1"/>
</dbReference>
<organism evidence="1 2">
    <name type="scientific">Flavobacterium myungsuense</name>
    <dbReference type="NCBI Taxonomy" id="651823"/>
    <lineage>
        <taxon>Bacteria</taxon>
        <taxon>Pseudomonadati</taxon>
        <taxon>Bacteroidota</taxon>
        <taxon>Flavobacteriia</taxon>
        <taxon>Flavobacteriales</taxon>
        <taxon>Flavobacteriaceae</taxon>
        <taxon>Flavobacterium</taxon>
    </lineage>
</organism>
<comment type="caution">
    <text evidence="1">The sequence shown here is derived from an EMBL/GenBank/DDBJ whole genome shotgun (WGS) entry which is preliminary data.</text>
</comment>
<evidence type="ECO:0000313" key="2">
    <source>
        <dbReference type="Proteomes" id="UP001597051"/>
    </source>
</evidence>
<accession>A0ABW3IXM3</accession>
<gene>
    <name evidence="1" type="ORF">ACFQ0S_00045</name>
</gene>
<dbReference type="InterPro" id="IPR017853">
    <property type="entry name" value="GH"/>
</dbReference>
<dbReference type="EMBL" id="JBHTIZ010000001">
    <property type="protein sequence ID" value="MFD0982860.1"/>
    <property type="molecule type" value="Genomic_DNA"/>
</dbReference>
<evidence type="ECO:0000313" key="1">
    <source>
        <dbReference type="EMBL" id="MFD0982860.1"/>
    </source>
</evidence>
<dbReference type="Proteomes" id="UP001597051">
    <property type="component" value="Unassembled WGS sequence"/>
</dbReference>
<name>A0ABW3IXM3_9FLAO</name>
<sequence>MNKIKFNYWSLIIALFLVVNISNAQKIAVPINSYGVWDRGGGVDDYSDPKADFVMGIEVSATWAEVQSKGPGKFDFSMFQEVLDIAAKHHKIVKISINVGPNSPLWLYDNGVPLVKVKSHKPEKHDKKFGNYPYYLNENHKKYYFELIKQFSLFLRSQPKNKFDCIAFVQVKTGATGDEEPYKGEPEDKKYSIDRKIEWEKYRLEAFTQFKKYFNDVPDRQIVLTFNNVDPIKHLVAYNWVMNIIDPKIGFGIKGGAYNRGHHLTGEQNFKEQWGSYLINPKGMKLFSAAEMDESWHKPIFNINTELGFYWSALSGINTGLSSYNCSKRAIEYAMAHSEIRDIFKMYNKYAQQVYPASATTAFSVFHEGLNAADTIKFPEKKFGKAKVKNLARYTNICNAYASRGAKMDDLESAAVGQVDQRERQTGYNDAGWDIAEGNFERFLTQIKPDETSIGLFRIRGEIDKNSSKYDRFARSFENATGKNTMYFKFDDEMFAVSKPKNLKFTITWLDKNSGSTWALQYNKGNDMKTAIEVKGKGDNQWKWVTVEVDDMQLNHSGKMESDFVLVNTDSIDDIFNGIEVNIQRK</sequence>
<proteinExistence type="predicted"/>